<accession>A0A917FH01</accession>
<keyword evidence="2" id="KW-1185">Reference proteome</keyword>
<sequence>MKQAEYLRDELQRLRQIASNEDLKTLAYLLEVAEREANVVFRMKRQLALALQARQVARRPGAEVQEG</sequence>
<dbReference type="AlphaFoldDB" id="A0A917FH01"/>
<protein>
    <submittedName>
        <fullName evidence="1">Uncharacterized protein</fullName>
    </submittedName>
</protein>
<gene>
    <name evidence="1" type="ORF">GCM10007301_40830</name>
</gene>
<evidence type="ECO:0000313" key="1">
    <source>
        <dbReference type="EMBL" id="GGF76789.1"/>
    </source>
</evidence>
<organism evidence="1 2">
    <name type="scientific">Azorhizobium oxalatiphilum</name>
    <dbReference type="NCBI Taxonomy" id="980631"/>
    <lineage>
        <taxon>Bacteria</taxon>
        <taxon>Pseudomonadati</taxon>
        <taxon>Pseudomonadota</taxon>
        <taxon>Alphaproteobacteria</taxon>
        <taxon>Hyphomicrobiales</taxon>
        <taxon>Xanthobacteraceae</taxon>
        <taxon>Azorhizobium</taxon>
    </lineage>
</organism>
<evidence type="ECO:0000313" key="2">
    <source>
        <dbReference type="Proteomes" id="UP000606044"/>
    </source>
</evidence>
<dbReference type="Proteomes" id="UP000606044">
    <property type="component" value="Unassembled WGS sequence"/>
</dbReference>
<reference evidence="1" key="1">
    <citation type="journal article" date="2014" name="Int. J. Syst. Evol. Microbiol.">
        <title>Complete genome sequence of Corynebacterium casei LMG S-19264T (=DSM 44701T), isolated from a smear-ripened cheese.</title>
        <authorList>
            <consortium name="US DOE Joint Genome Institute (JGI-PGF)"/>
            <person name="Walter F."/>
            <person name="Albersmeier A."/>
            <person name="Kalinowski J."/>
            <person name="Ruckert C."/>
        </authorList>
    </citation>
    <scope>NUCLEOTIDE SEQUENCE</scope>
    <source>
        <strain evidence="1">CCM 7897</strain>
    </source>
</reference>
<name>A0A917FH01_9HYPH</name>
<comment type="caution">
    <text evidence="1">The sequence shown here is derived from an EMBL/GenBank/DDBJ whole genome shotgun (WGS) entry which is preliminary data.</text>
</comment>
<reference evidence="1" key="2">
    <citation type="submission" date="2020-09" db="EMBL/GenBank/DDBJ databases">
        <authorList>
            <person name="Sun Q."/>
            <person name="Sedlacek I."/>
        </authorList>
    </citation>
    <scope>NUCLEOTIDE SEQUENCE</scope>
    <source>
        <strain evidence="1">CCM 7897</strain>
    </source>
</reference>
<dbReference type="EMBL" id="BMCT01000006">
    <property type="protein sequence ID" value="GGF76789.1"/>
    <property type="molecule type" value="Genomic_DNA"/>
</dbReference>
<proteinExistence type="predicted"/>